<gene>
    <name evidence="1" type="ORF">S12H4_28710</name>
</gene>
<name>X1TVT8_9ZZZZ</name>
<accession>X1TVT8</accession>
<dbReference type="EMBL" id="BARW01016493">
    <property type="protein sequence ID" value="GAI91690.1"/>
    <property type="molecule type" value="Genomic_DNA"/>
</dbReference>
<organism evidence="1">
    <name type="scientific">marine sediment metagenome</name>
    <dbReference type="NCBI Taxonomy" id="412755"/>
    <lineage>
        <taxon>unclassified sequences</taxon>
        <taxon>metagenomes</taxon>
        <taxon>ecological metagenomes</taxon>
    </lineage>
</organism>
<feature type="non-terminal residue" evidence="1">
    <location>
        <position position="127"/>
    </location>
</feature>
<sequence>MDDSASNYNEETEVYYICEIKFAKIIPDDGNLSEEDQRNLLAQATMYPILDYFDQYVFAATTAKMIGEIAYTEILTWQSTSRSAIVVALAGATVAFYQSLSKGAIEGSAQIGSSLLLSKLAEGRIQA</sequence>
<protein>
    <submittedName>
        <fullName evidence="1">Uncharacterized protein</fullName>
    </submittedName>
</protein>
<dbReference type="AlphaFoldDB" id="X1TVT8"/>
<proteinExistence type="predicted"/>
<reference evidence="1" key="1">
    <citation type="journal article" date="2014" name="Front. Microbiol.">
        <title>High frequency of phylogenetically diverse reductive dehalogenase-homologous genes in deep subseafloor sedimentary metagenomes.</title>
        <authorList>
            <person name="Kawai M."/>
            <person name="Futagami T."/>
            <person name="Toyoda A."/>
            <person name="Takaki Y."/>
            <person name="Nishi S."/>
            <person name="Hori S."/>
            <person name="Arai W."/>
            <person name="Tsubouchi T."/>
            <person name="Morono Y."/>
            <person name="Uchiyama I."/>
            <person name="Ito T."/>
            <person name="Fujiyama A."/>
            <person name="Inagaki F."/>
            <person name="Takami H."/>
        </authorList>
    </citation>
    <scope>NUCLEOTIDE SEQUENCE</scope>
    <source>
        <strain evidence="1">Expedition CK06-06</strain>
    </source>
</reference>
<evidence type="ECO:0000313" key="1">
    <source>
        <dbReference type="EMBL" id="GAI91690.1"/>
    </source>
</evidence>
<comment type="caution">
    <text evidence="1">The sequence shown here is derived from an EMBL/GenBank/DDBJ whole genome shotgun (WGS) entry which is preliminary data.</text>
</comment>